<dbReference type="EMBL" id="JAUEPU010000019">
    <property type="protein sequence ID" value="KAK0494909.1"/>
    <property type="molecule type" value="Genomic_DNA"/>
</dbReference>
<dbReference type="GO" id="GO:0004197">
    <property type="term" value="F:cysteine-type endopeptidase activity"/>
    <property type="evidence" value="ECO:0007669"/>
    <property type="project" value="InterPro"/>
</dbReference>
<dbReference type="Pfam" id="PF00656">
    <property type="entry name" value="Peptidase_C14"/>
    <property type="match status" value="1"/>
</dbReference>
<reference evidence="4" key="1">
    <citation type="submission" date="2023-06" db="EMBL/GenBank/DDBJ databases">
        <authorList>
            <consortium name="Lawrence Berkeley National Laboratory"/>
            <person name="Ahrendt S."/>
            <person name="Sahu N."/>
            <person name="Indic B."/>
            <person name="Wong-Bajracharya J."/>
            <person name="Merenyi Z."/>
            <person name="Ke H.-M."/>
            <person name="Monk M."/>
            <person name="Kocsube S."/>
            <person name="Drula E."/>
            <person name="Lipzen A."/>
            <person name="Balint B."/>
            <person name="Henrissat B."/>
            <person name="Andreopoulos B."/>
            <person name="Martin F.M."/>
            <person name="Harder C.B."/>
            <person name="Rigling D."/>
            <person name="Ford K.L."/>
            <person name="Foster G.D."/>
            <person name="Pangilinan J."/>
            <person name="Papanicolaou A."/>
            <person name="Barry K."/>
            <person name="LaButti K."/>
            <person name="Viragh M."/>
            <person name="Koriabine M."/>
            <person name="Yan M."/>
            <person name="Riley R."/>
            <person name="Champramary S."/>
            <person name="Plett K.L."/>
            <person name="Tsai I.J."/>
            <person name="Slot J."/>
            <person name="Sipos G."/>
            <person name="Plett J."/>
            <person name="Nagy L.G."/>
            <person name="Grigoriev I.V."/>
        </authorList>
    </citation>
    <scope>NUCLEOTIDE SEQUENCE</scope>
    <source>
        <strain evidence="4">HWK02</strain>
    </source>
</reference>
<evidence type="ECO:0000313" key="4">
    <source>
        <dbReference type="EMBL" id="KAK0494909.1"/>
    </source>
</evidence>
<feature type="domain" description="Peptidase C14 caspase" evidence="3">
    <location>
        <begin position="161"/>
        <end position="435"/>
    </location>
</feature>
<protein>
    <recommendedName>
        <fullName evidence="3">Peptidase C14 caspase domain-containing protein</fullName>
    </recommendedName>
</protein>
<comment type="similarity">
    <text evidence="1">Belongs to the peptidase C14B family.</text>
</comment>
<dbReference type="Proteomes" id="UP001175228">
    <property type="component" value="Unassembled WGS sequence"/>
</dbReference>
<dbReference type="PANTHER" id="PTHR48104:SF30">
    <property type="entry name" value="METACASPASE-1"/>
    <property type="match status" value="1"/>
</dbReference>
<dbReference type="InterPro" id="IPR011600">
    <property type="entry name" value="Pept_C14_caspase"/>
</dbReference>
<accession>A0AA39US23</accession>
<dbReference type="Gene3D" id="3.40.50.1460">
    <property type="match status" value="1"/>
</dbReference>
<evidence type="ECO:0000256" key="2">
    <source>
        <dbReference type="SAM" id="MobiDB-lite"/>
    </source>
</evidence>
<sequence length="456" mass="50437">MLDSSDNVPGLGRSPLPPTSTSHTTSLPDSRPFLDSPSHGSIPHIDDMLVVDNEIQDLRRRIVSLEEFEMNVAQEYGMQSEDIDSPAILQKAKEIVWSLNGPSQETKDRAVQTAVDLDTLYKLRCSLSGLQRARAVLHLQAGLQAPANNQFRSTIDASRFWVVIIGIDAYRQLPLQGCVFDAVTMKTYFYDLGVPKDRIRLLLGHLNGPMHDSIFPSRENIIKTLHDIRNNPLIEKGDPIIIYFSGHGSHYLCSDYFYETAGGSAHLGSVEAICPADRDELDSEGNLISDISDRELNTIISLIRDTKGDKITLILDCCHSGSATRGMSLLARPGCSRDLPPVSNKRESVLQCADMSLRKYWPGAPSVLAENWSPDMTSHVVIAACREFEFAREVRRDDGNVAGIFTNALVTALQSGLGDGVTYAELCSTLRVSMDPFQIPAVAGRKKDSFVWYRQV</sequence>
<comment type="caution">
    <text evidence="4">The sequence shown here is derived from an EMBL/GenBank/DDBJ whole genome shotgun (WGS) entry which is preliminary data.</text>
</comment>
<evidence type="ECO:0000313" key="5">
    <source>
        <dbReference type="Proteomes" id="UP001175228"/>
    </source>
</evidence>
<keyword evidence="5" id="KW-1185">Reference proteome</keyword>
<feature type="region of interest" description="Disordered" evidence="2">
    <location>
        <begin position="1"/>
        <end position="39"/>
    </location>
</feature>
<dbReference type="GO" id="GO:0006508">
    <property type="term" value="P:proteolysis"/>
    <property type="evidence" value="ECO:0007669"/>
    <property type="project" value="InterPro"/>
</dbReference>
<proteinExistence type="inferred from homology"/>
<gene>
    <name evidence="4" type="ORF">EDD18DRAFT_1354899</name>
</gene>
<dbReference type="AlphaFoldDB" id="A0AA39US23"/>
<dbReference type="PANTHER" id="PTHR48104">
    <property type="entry name" value="METACASPASE-4"/>
    <property type="match status" value="1"/>
</dbReference>
<feature type="compositionally biased region" description="Low complexity" evidence="2">
    <location>
        <begin position="19"/>
        <end position="28"/>
    </location>
</feature>
<evidence type="ECO:0000259" key="3">
    <source>
        <dbReference type="Pfam" id="PF00656"/>
    </source>
</evidence>
<dbReference type="GO" id="GO:0005737">
    <property type="term" value="C:cytoplasm"/>
    <property type="evidence" value="ECO:0007669"/>
    <property type="project" value="TreeGrafter"/>
</dbReference>
<name>A0AA39US23_9AGAR</name>
<evidence type="ECO:0000256" key="1">
    <source>
        <dbReference type="ARBA" id="ARBA00009005"/>
    </source>
</evidence>
<organism evidence="4 5">
    <name type="scientific">Armillaria luteobubalina</name>
    <dbReference type="NCBI Taxonomy" id="153913"/>
    <lineage>
        <taxon>Eukaryota</taxon>
        <taxon>Fungi</taxon>
        <taxon>Dikarya</taxon>
        <taxon>Basidiomycota</taxon>
        <taxon>Agaricomycotina</taxon>
        <taxon>Agaricomycetes</taxon>
        <taxon>Agaricomycetidae</taxon>
        <taxon>Agaricales</taxon>
        <taxon>Marasmiineae</taxon>
        <taxon>Physalacriaceae</taxon>
        <taxon>Armillaria</taxon>
    </lineage>
</organism>
<dbReference type="InterPro" id="IPR050452">
    <property type="entry name" value="Metacaspase"/>
</dbReference>